<dbReference type="VEuPathDB" id="MicrosporidiaDB:NBO_37g0012"/>
<evidence type="ECO:0000313" key="1">
    <source>
        <dbReference type="EMBL" id="EOB14137.1"/>
    </source>
</evidence>
<dbReference type="GO" id="GO:0051301">
    <property type="term" value="P:cell division"/>
    <property type="evidence" value="ECO:0007669"/>
    <property type="project" value="UniProtKB-KW"/>
</dbReference>
<protein>
    <submittedName>
        <fullName evidence="1">Cell division control protein CDC23</fullName>
    </submittedName>
</protein>
<organism evidence="1 2">
    <name type="scientific">Nosema bombycis (strain CQ1 / CVCC 102059)</name>
    <name type="common">Microsporidian parasite</name>
    <name type="synonym">Pebrine of silkworm</name>
    <dbReference type="NCBI Taxonomy" id="578461"/>
    <lineage>
        <taxon>Eukaryota</taxon>
        <taxon>Fungi</taxon>
        <taxon>Fungi incertae sedis</taxon>
        <taxon>Microsporidia</taxon>
        <taxon>Nosematidae</taxon>
        <taxon>Nosema</taxon>
    </lineage>
</organism>
<dbReference type="HOGENOM" id="CLU_2923219_0_0_1"/>
<dbReference type="Proteomes" id="UP000016927">
    <property type="component" value="Unassembled WGS sequence"/>
</dbReference>
<sequence length="61" mass="7396">MFQDFMARGLYKTIDFLHKTGIEIPNVQLNLSKEEYLSITFYNLKEYKKVYYFPCCAPRKF</sequence>
<proteinExistence type="predicted"/>
<dbReference type="AlphaFoldDB" id="R0KV85"/>
<keyword evidence="1" id="KW-0131">Cell cycle</keyword>
<keyword evidence="1" id="KW-0132">Cell division</keyword>
<dbReference type="EMBL" id="KB908945">
    <property type="protein sequence ID" value="EOB14137.1"/>
    <property type="molecule type" value="Genomic_DNA"/>
</dbReference>
<reference evidence="1 2" key="1">
    <citation type="journal article" date="2013" name="BMC Genomics">
        <title>Comparative genomics of parasitic silkworm microsporidia reveal an association between genome expansion and host adaptation.</title>
        <authorList>
            <person name="Pan G."/>
            <person name="Xu J."/>
            <person name="Li T."/>
            <person name="Xia Q."/>
            <person name="Liu S.L."/>
            <person name="Zhang G."/>
            <person name="Li S."/>
            <person name="Li C."/>
            <person name="Liu H."/>
            <person name="Yang L."/>
            <person name="Liu T."/>
            <person name="Zhang X."/>
            <person name="Wu Z."/>
            <person name="Fan W."/>
            <person name="Dang X."/>
            <person name="Xiang H."/>
            <person name="Tao M."/>
            <person name="Li Y."/>
            <person name="Hu J."/>
            <person name="Li Z."/>
            <person name="Lin L."/>
            <person name="Luo J."/>
            <person name="Geng L."/>
            <person name="Wang L."/>
            <person name="Long M."/>
            <person name="Wan Y."/>
            <person name="He N."/>
            <person name="Zhang Z."/>
            <person name="Lu C."/>
            <person name="Keeling P.J."/>
            <person name="Wang J."/>
            <person name="Xiang Z."/>
            <person name="Zhou Z."/>
        </authorList>
    </citation>
    <scope>NUCLEOTIDE SEQUENCE [LARGE SCALE GENOMIC DNA]</scope>
    <source>
        <strain evidence="2">CQ1 / CVCC 102059</strain>
    </source>
</reference>
<evidence type="ECO:0000313" key="2">
    <source>
        <dbReference type="Proteomes" id="UP000016927"/>
    </source>
</evidence>
<keyword evidence="2" id="KW-1185">Reference proteome</keyword>
<accession>R0KV85</accession>
<name>R0KV85_NOSB1</name>
<gene>
    <name evidence="1" type="ORF">NBO_37g0012</name>
</gene>